<protein>
    <submittedName>
        <fullName evidence="2">Uncharacterized protein</fullName>
    </submittedName>
</protein>
<dbReference type="Proteomes" id="UP000623129">
    <property type="component" value="Unassembled WGS sequence"/>
</dbReference>
<dbReference type="AlphaFoldDB" id="A0A833QGQ6"/>
<evidence type="ECO:0000256" key="1">
    <source>
        <dbReference type="SAM" id="MobiDB-lite"/>
    </source>
</evidence>
<name>A0A833QGQ6_9POAL</name>
<sequence>MKGTGGKPQFGKSRSMKFPVMAPQVTEMEIYGKVVTSSITRTVSKQKGDESSNQYRYKTVMSRNVKDLLVQVQTGTVEEEEEEEEEEESQEMEKEEVQVLLLGSGHDAVED</sequence>
<dbReference type="EMBL" id="SWLB01000022">
    <property type="protein sequence ID" value="KAF3324140.1"/>
    <property type="molecule type" value="Genomic_DNA"/>
</dbReference>
<gene>
    <name evidence="2" type="ORF">FCM35_KLT11607</name>
</gene>
<evidence type="ECO:0000313" key="2">
    <source>
        <dbReference type="EMBL" id="KAF3324140.1"/>
    </source>
</evidence>
<organism evidence="2 3">
    <name type="scientific">Carex littledalei</name>
    <dbReference type="NCBI Taxonomy" id="544730"/>
    <lineage>
        <taxon>Eukaryota</taxon>
        <taxon>Viridiplantae</taxon>
        <taxon>Streptophyta</taxon>
        <taxon>Embryophyta</taxon>
        <taxon>Tracheophyta</taxon>
        <taxon>Spermatophyta</taxon>
        <taxon>Magnoliopsida</taxon>
        <taxon>Liliopsida</taxon>
        <taxon>Poales</taxon>
        <taxon>Cyperaceae</taxon>
        <taxon>Cyperoideae</taxon>
        <taxon>Cariceae</taxon>
        <taxon>Carex</taxon>
        <taxon>Carex subgen. Euthyceras</taxon>
    </lineage>
</organism>
<evidence type="ECO:0000313" key="3">
    <source>
        <dbReference type="Proteomes" id="UP000623129"/>
    </source>
</evidence>
<comment type="caution">
    <text evidence="2">The sequence shown here is derived from an EMBL/GenBank/DDBJ whole genome shotgun (WGS) entry which is preliminary data.</text>
</comment>
<reference evidence="2" key="1">
    <citation type="submission" date="2020-01" db="EMBL/GenBank/DDBJ databases">
        <title>Genome sequence of Kobresia littledalei, the first chromosome-level genome in the family Cyperaceae.</title>
        <authorList>
            <person name="Qu G."/>
        </authorList>
    </citation>
    <scope>NUCLEOTIDE SEQUENCE</scope>
    <source>
        <strain evidence="2">C.B.Clarke</strain>
        <tissue evidence="2">Leaf</tissue>
    </source>
</reference>
<accession>A0A833QGQ6</accession>
<feature type="region of interest" description="Disordered" evidence="1">
    <location>
        <begin position="74"/>
        <end position="111"/>
    </location>
</feature>
<proteinExistence type="predicted"/>
<keyword evidence="3" id="KW-1185">Reference proteome</keyword>
<feature type="compositionally biased region" description="Acidic residues" evidence="1">
    <location>
        <begin position="77"/>
        <end position="90"/>
    </location>
</feature>